<evidence type="ECO:0000313" key="2">
    <source>
        <dbReference type="Proteomes" id="UP000018420"/>
    </source>
</evidence>
<sequence>MRLKYLTLCLFGLSISGCSQHVIKTNSSSSSLEQKAINSINAMYEYPSYDYRGKFNIHVDLDQHKAEADQQKDVLDAALKQKVDQYLREQKVNLDAKQKQALYKALAEQPKGLGNSKFDKFARVMANILNDMQFEYDGSVHYRQKMGSFNLTARYEKPTLLVQAKVPMVLDLNNYKFYINYFALMPYLVNKENQNNLAYLDFSKYQGLFKQVDYKKFAEYIKASSAIYYRLADPNSIQTLSVSSADQAAGVVEKIRLKTTIEELVLQANLYSKVNEKYLMQSILKFDEQNLEKLISEQNKTDTASKAEQSGTLLNSKAAVDDASVVSQELYRLVNQHFGVEDPEGDATEAAMQAIAKQEAIDAAEEAGIVTDKSNGTRRVSDEVAQGAEDALSMAEEVTGYTIKHPTDADFATEADKQDGLSAEQCRELYKATQMTYGDVQYCQSIYDVDVLGEQKTPSGFLSYIEKLVAVEKEFVQYDQNQFIDDQGFKALWLKHQADIQKALPPVEKRNPFVMDVGLDAQGRAVKLDYDLNYALPELKSSFNIKADMLVTNYGKATPIDQAQLKQAKTWAEASKGSILEQAIGSFSEKLGQTGIQERSAQPYTLSLDDQLKVIAEQRYDATQSYEQTYKAVFIAKLVESNPILAKRYTSQELQEVASVYAYWFSDEEVYSPEGKALKQIESLQKKHHLEQEDQFDDKLGQAVNRLVADAMRGDQDRQQWKKLKAQYKQPQQLFAKQYQIQFEQTNGISSEEKSLLEQTANVLGQVYIDARKNQLSDKSLKALKIEHNEFIDYEIFKDVYQKMISTK</sequence>
<organism evidence="1 2">
    <name type="scientific">Acinetobacter junii CIP 107470 = MTCC 11364</name>
    <dbReference type="NCBI Taxonomy" id="1217666"/>
    <lineage>
        <taxon>Bacteria</taxon>
        <taxon>Pseudomonadati</taxon>
        <taxon>Pseudomonadota</taxon>
        <taxon>Gammaproteobacteria</taxon>
        <taxon>Moraxellales</taxon>
        <taxon>Moraxellaceae</taxon>
        <taxon>Acinetobacter</taxon>
    </lineage>
</organism>
<dbReference type="AlphaFoldDB" id="S7Y4N9"/>
<dbReference type="PROSITE" id="PS51257">
    <property type="entry name" value="PROKAR_LIPOPROTEIN"/>
    <property type="match status" value="1"/>
</dbReference>
<dbReference type="eggNOG" id="ENOG5033ES3">
    <property type="taxonomic scope" value="Bacteria"/>
</dbReference>
<dbReference type="EMBL" id="ASYZ01000137">
    <property type="protein sequence ID" value="EPR82973.1"/>
    <property type="molecule type" value="Genomic_DNA"/>
</dbReference>
<dbReference type="RefSeq" id="WP_004909454.1">
    <property type="nucleotide sequence ID" value="NZ_ASYZ01000137.1"/>
</dbReference>
<name>S7Y4N9_ACIJU</name>
<proteinExistence type="predicted"/>
<dbReference type="Proteomes" id="UP000018420">
    <property type="component" value="Unassembled WGS sequence"/>
</dbReference>
<accession>S7Y4N9</accession>
<dbReference type="PATRIC" id="fig|1330047.3.peg.2460"/>
<evidence type="ECO:0000313" key="1">
    <source>
        <dbReference type="EMBL" id="EPR82973.1"/>
    </source>
</evidence>
<gene>
    <name evidence="1" type="ORF">L292_0612</name>
</gene>
<reference evidence="1 2" key="1">
    <citation type="submission" date="2013-05" db="EMBL/GenBank/DDBJ databases">
        <title>Genome assembly of Acinetobacter junii MTCC 11364.</title>
        <authorList>
            <person name="Khatri I."/>
            <person name="Singh N.K."/>
            <person name="Subramanian S."/>
            <person name="Mayilraj S."/>
        </authorList>
    </citation>
    <scope>NUCLEOTIDE SEQUENCE [LARGE SCALE GENOMIC DNA]</scope>
    <source>
        <strain evidence="1 2">MTCC 11364</strain>
    </source>
</reference>
<protein>
    <submittedName>
        <fullName evidence="1">Uncharacterized protein</fullName>
    </submittedName>
</protein>
<comment type="caution">
    <text evidence="1">The sequence shown here is derived from an EMBL/GenBank/DDBJ whole genome shotgun (WGS) entry which is preliminary data.</text>
</comment>